<feature type="chain" id="PRO_5023077926" description="Lipoprotein" evidence="1">
    <location>
        <begin position="22"/>
        <end position="235"/>
    </location>
</feature>
<keyword evidence="4" id="KW-1185">Reference proteome</keyword>
<protein>
    <recommendedName>
        <fullName evidence="6">Lipoprotein</fullName>
    </recommendedName>
</protein>
<dbReference type="EMBL" id="FOIB01000004">
    <property type="protein sequence ID" value="SEU05265.1"/>
    <property type="molecule type" value="Genomic_DNA"/>
</dbReference>
<proteinExistence type="predicted"/>
<dbReference type="AlphaFoldDB" id="A0A511SXX8"/>
<feature type="signal peptide" evidence="1">
    <location>
        <begin position="1"/>
        <end position="21"/>
    </location>
</feature>
<comment type="caution">
    <text evidence="2">The sequence shown here is derived from an EMBL/GenBank/DDBJ whole genome shotgun (WGS) entry which is preliminary data.</text>
</comment>
<dbReference type="RefSeq" id="WP_074954104.1">
    <property type="nucleotide sequence ID" value="NZ_BJXR01000017.1"/>
</dbReference>
<evidence type="ECO:0000256" key="1">
    <source>
        <dbReference type="SAM" id="SignalP"/>
    </source>
</evidence>
<sequence>MKMLKQTLCGALLGLSLAACGPTEDVEQESTGQAEQPLEAGCQSVDDTIMTEHTCLHANNSADNVNVTASATRVNTAPDISTSHKHYTLTLPAGAEGSVTYTPTARSTGSTVESVAFYLNKAVSLTVVDTVTGNPVSQLLTDTSVAQTGCSLIRANVYDLIVGREYIVVAGTHSSNQVGVVPEYLYDNRDRYYRDQDGDGYGVNTPVYRFACEVNSGYSKTRFDCDDTNPAIFNC</sequence>
<dbReference type="OrthoDB" id="5382398at2"/>
<gene>
    <name evidence="2" type="ORF">MFU01_18010</name>
    <name evidence="3" type="ORF">SAMN05443572_104606</name>
</gene>
<evidence type="ECO:0000313" key="5">
    <source>
        <dbReference type="Proteomes" id="UP000321514"/>
    </source>
</evidence>
<evidence type="ECO:0000313" key="2">
    <source>
        <dbReference type="EMBL" id="GEN06764.1"/>
    </source>
</evidence>
<dbReference type="PROSITE" id="PS51257">
    <property type="entry name" value="PROKAR_LIPOPROTEIN"/>
    <property type="match status" value="1"/>
</dbReference>
<keyword evidence="1" id="KW-0732">Signal</keyword>
<name>A0A511SXX8_MYXFU</name>
<dbReference type="EMBL" id="BJXR01000017">
    <property type="protein sequence ID" value="GEN06764.1"/>
    <property type="molecule type" value="Genomic_DNA"/>
</dbReference>
<dbReference type="Proteomes" id="UP000183760">
    <property type="component" value="Unassembled WGS sequence"/>
</dbReference>
<organism evidence="2 5">
    <name type="scientific">Myxococcus fulvus</name>
    <dbReference type="NCBI Taxonomy" id="33"/>
    <lineage>
        <taxon>Bacteria</taxon>
        <taxon>Pseudomonadati</taxon>
        <taxon>Myxococcota</taxon>
        <taxon>Myxococcia</taxon>
        <taxon>Myxococcales</taxon>
        <taxon>Cystobacterineae</taxon>
        <taxon>Myxococcaceae</taxon>
        <taxon>Myxococcus</taxon>
    </lineage>
</organism>
<evidence type="ECO:0000313" key="4">
    <source>
        <dbReference type="Proteomes" id="UP000183760"/>
    </source>
</evidence>
<reference evidence="2 5" key="2">
    <citation type="submission" date="2019-07" db="EMBL/GenBank/DDBJ databases">
        <title>Whole genome shotgun sequence of Myxococcus fulvus NBRC 100333.</title>
        <authorList>
            <person name="Hosoyama A."/>
            <person name="Uohara A."/>
            <person name="Ohji S."/>
            <person name="Ichikawa N."/>
        </authorList>
    </citation>
    <scope>NUCLEOTIDE SEQUENCE [LARGE SCALE GENOMIC DNA]</scope>
    <source>
        <strain evidence="2 5">NBRC 100333</strain>
    </source>
</reference>
<evidence type="ECO:0000313" key="3">
    <source>
        <dbReference type="EMBL" id="SEU05265.1"/>
    </source>
</evidence>
<dbReference type="STRING" id="1334629.MFUL124B02_39450"/>
<accession>A0A511SXX8</accession>
<evidence type="ECO:0008006" key="6">
    <source>
        <dbReference type="Google" id="ProtNLM"/>
    </source>
</evidence>
<dbReference type="Proteomes" id="UP000321514">
    <property type="component" value="Unassembled WGS sequence"/>
</dbReference>
<reference evidence="3 4" key="1">
    <citation type="submission" date="2016-10" db="EMBL/GenBank/DDBJ databases">
        <authorList>
            <person name="Varghese N."/>
            <person name="Submissions S."/>
        </authorList>
    </citation>
    <scope>NUCLEOTIDE SEQUENCE [LARGE SCALE GENOMIC DNA]</scope>
    <source>
        <strain evidence="3 4">DSM 16525</strain>
    </source>
</reference>